<evidence type="ECO:0000256" key="3">
    <source>
        <dbReference type="ARBA" id="ARBA00022448"/>
    </source>
</evidence>
<protein>
    <recommendedName>
        <fullName evidence="8">Probable membrane transporter protein</fullName>
    </recommendedName>
</protein>
<feature type="transmembrane region" description="Helical" evidence="8">
    <location>
        <begin position="12"/>
        <end position="40"/>
    </location>
</feature>
<dbReference type="eggNOG" id="COG0730">
    <property type="taxonomic scope" value="Bacteria"/>
</dbReference>
<dbReference type="GO" id="GO:0005886">
    <property type="term" value="C:plasma membrane"/>
    <property type="evidence" value="ECO:0007669"/>
    <property type="project" value="UniProtKB-SubCell"/>
</dbReference>
<reference evidence="9 10" key="1">
    <citation type="submission" date="2013-01" db="EMBL/GenBank/DDBJ databases">
        <authorList>
            <person name="Fiebig A."/>
            <person name="Goeker M."/>
            <person name="Klenk H.-P.P."/>
        </authorList>
    </citation>
    <scope>NUCLEOTIDE SEQUENCE [LARGE SCALE GENOMIC DNA]</scope>
    <source>
        <strain evidence="9 10">DSM 24838</strain>
    </source>
</reference>
<dbReference type="PANTHER" id="PTHR30269:SF0">
    <property type="entry name" value="MEMBRANE TRANSPORTER PROTEIN YFCA-RELATED"/>
    <property type="match status" value="1"/>
</dbReference>
<feature type="transmembrane region" description="Helical" evidence="8">
    <location>
        <begin position="105"/>
        <end position="127"/>
    </location>
</feature>
<evidence type="ECO:0000313" key="10">
    <source>
        <dbReference type="Proteomes" id="UP000035100"/>
    </source>
</evidence>
<keyword evidence="7 8" id="KW-0472">Membrane</keyword>
<comment type="subcellular location">
    <subcellularLocation>
        <location evidence="1 8">Cell membrane</location>
        <topology evidence="1 8">Multi-pass membrane protein</topology>
    </subcellularLocation>
</comment>
<comment type="caution">
    <text evidence="9">The sequence shown here is derived from an EMBL/GenBank/DDBJ whole genome shotgun (WGS) entry which is preliminary data.</text>
</comment>
<dbReference type="InterPro" id="IPR002781">
    <property type="entry name" value="TM_pro_TauE-like"/>
</dbReference>
<name>A0A0D0QGW1_9RHOB</name>
<proteinExistence type="inferred from homology"/>
<evidence type="ECO:0000256" key="4">
    <source>
        <dbReference type="ARBA" id="ARBA00022475"/>
    </source>
</evidence>
<dbReference type="PANTHER" id="PTHR30269">
    <property type="entry name" value="TRANSMEMBRANE PROTEIN YFCA"/>
    <property type="match status" value="1"/>
</dbReference>
<evidence type="ECO:0000313" key="9">
    <source>
        <dbReference type="EMBL" id="KIQ70233.1"/>
    </source>
</evidence>
<evidence type="ECO:0000256" key="2">
    <source>
        <dbReference type="ARBA" id="ARBA00009142"/>
    </source>
</evidence>
<evidence type="ECO:0000256" key="1">
    <source>
        <dbReference type="ARBA" id="ARBA00004651"/>
    </source>
</evidence>
<evidence type="ECO:0000256" key="7">
    <source>
        <dbReference type="ARBA" id="ARBA00023136"/>
    </source>
</evidence>
<keyword evidence="4 8" id="KW-1003">Cell membrane</keyword>
<feature type="transmembrane region" description="Helical" evidence="8">
    <location>
        <begin position="186"/>
        <end position="205"/>
    </location>
</feature>
<dbReference type="AlphaFoldDB" id="A0A0D0QGW1"/>
<keyword evidence="10" id="KW-1185">Reference proteome</keyword>
<keyword evidence="6 8" id="KW-1133">Transmembrane helix</keyword>
<evidence type="ECO:0000256" key="6">
    <source>
        <dbReference type="ARBA" id="ARBA00022989"/>
    </source>
</evidence>
<accession>A0A0D0QGW1</accession>
<feature type="transmembrane region" description="Helical" evidence="8">
    <location>
        <begin position="236"/>
        <end position="254"/>
    </location>
</feature>
<dbReference type="Pfam" id="PF01925">
    <property type="entry name" value="TauE"/>
    <property type="match status" value="1"/>
</dbReference>
<dbReference type="InterPro" id="IPR052017">
    <property type="entry name" value="TSUP"/>
</dbReference>
<comment type="similarity">
    <text evidence="2 8">Belongs to the 4-toluene sulfonate uptake permease (TSUP) (TC 2.A.102) family.</text>
</comment>
<feature type="transmembrane region" description="Helical" evidence="8">
    <location>
        <begin position="46"/>
        <end position="67"/>
    </location>
</feature>
<keyword evidence="5 8" id="KW-0812">Transmembrane</keyword>
<organism evidence="9 10">
    <name type="scientific">Wenxinia marina DSM 24838</name>
    <dbReference type="NCBI Taxonomy" id="1123501"/>
    <lineage>
        <taxon>Bacteria</taxon>
        <taxon>Pseudomonadati</taxon>
        <taxon>Pseudomonadota</taxon>
        <taxon>Alphaproteobacteria</taxon>
        <taxon>Rhodobacterales</taxon>
        <taxon>Roseobacteraceae</taxon>
        <taxon>Wenxinia</taxon>
    </lineage>
</organism>
<keyword evidence="3" id="KW-0813">Transport</keyword>
<sequence>MGVVQDMTATLVLVVAGVLAGMLNAVAGGGTFLSFPALVWLGVPPIMANATATLTAMPGYMGSAWAYRGDVSAEGTLRLRPIVAIAAAGGLVGAGLLLVTPGDAFVGIVPWLLLAATVLFAAGPRLLEAIRHRGSGDMGPVPSGLAIFLVSVYGGYFNGGLGIMLLAVLGLIGFTNLHGMNGLKNALSALLSVVSVATYAAAGLIAWNSALVLAVATTVGGVVGARYARRIRRTDLLRAGIVAVGITMTIIFFVA</sequence>
<dbReference type="EMBL" id="AONG01000006">
    <property type="protein sequence ID" value="KIQ70233.1"/>
    <property type="molecule type" value="Genomic_DNA"/>
</dbReference>
<dbReference type="Proteomes" id="UP000035100">
    <property type="component" value="Unassembled WGS sequence"/>
</dbReference>
<dbReference type="PATRIC" id="fig|1123501.6.peg.1272"/>
<feature type="transmembrane region" description="Helical" evidence="8">
    <location>
        <begin position="79"/>
        <end position="99"/>
    </location>
</feature>
<gene>
    <name evidence="9" type="ORF">Wenmar_01192</name>
</gene>
<evidence type="ECO:0000256" key="5">
    <source>
        <dbReference type="ARBA" id="ARBA00022692"/>
    </source>
</evidence>
<evidence type="ECO:0000256" key="8">
    <source>
        <dbReference type="RuleBase" id="RU363041"/>
    </source>
</evidence>